<proteinExistence type="predicted"/>
<keyword evidence="2" id="KW-1185">Reference proteome</keyword>
<gene>
    <name evidence="1" type="ORF">CCUS01_11817</name>
</gene>
<dbReference type="AlphaFoldDB" id="A0AAI9U0S8"/>
<name>A0AAI9U0S8_9PEZI</name>
<dbReference type="EMBL" id="MPDP01000310">
    <property type="protein sequence ID" value="KAK1448234.1"/>
    <property type="molecule type" value="Genomic_DNA"/>
</dbReference>
<accession>A0AAI9U0S8</accession>
<reference evidence="1" key="1">
    <citation type="submission" date="2016-11" db="EMBL/GenBank/DDBJ databases">
        <title>The genome sequence of Colletotrichum cuscutae.</title>
        <authorList>
            <person name="Baroncelli R."/>
        </authorList>
    </citation>
    <scope>NUCLEOTIDE SEQUENCE</scope>
    <source>
        <strain evidence="1">IMI 304802</strain>
    </source>
</reference>
<protein>
    <submittedName>
        <fullName evidence="1">Uncharacterized protein</fullName>
    </submittedName>
</protein>
<evidence type="ECO:0000313" key="2">
    <source>
        <dbReference type="Proteomes" id="UP001239213"/>
    </source>
</evidence>
<organism evidence="1 2">
    <name type="scientific">Colletotrichum cuscutae</name>
    <dbReference type="NCBI Taxonomy" id="1209917"/>
    <lineage>
        <taxon>Eukaryota</taxon>
        <taxon>Fungi</taxon>
        <taxon>Dikarya</taxon>
        <taxon>Ascomycota</taxon>
        <taxon>Pezizomycotina</taxon>
        <taxon>Sordariomycetes</taxon>
        <taxon>Hypocreomycetidae</taxon>
        <taxon>Glomerellales</taxon>
        <taxon>Glomerellaceae</taxon>
        <taxon>Colletotrichum</taxon>
        <taxon>Colletotrichum acutatum species complex</taxon>
    </lineage>
</organism>
<sequence length="46" mass="5032">MSKNLLSELFIPVELNFSYVPASVISKCRIGSPIRPRHTVDCAGAN</sequence>
<evidence type="ECO:0000313" key="1">
    <source>
        <dbReference type="EMBL" id="KAK1448234.1"/>
    </source>
</evidence>
<dbReference type="Proteomes" id="UP001239213">
    <property type="component" value="Unassembled WGS sequence"/>
</dbReference>
<comment type="caution">
    <text evidence="1">The sequence shown here is derived from an EMBL/GenBank/DDBJ whole genome shotgun (WGS) entry which is preliminary data.</text>
</comment>